<dbReference type="InterPro" id="IPR002035">
    <property type="entry name" value="VWF_A"/>
</dbReference>
<dbReference type="InterPro" id="IPR043129">
    <property type="entry name" value="ATPase_NBD"/>
</dbReference>
<sequence length="697" mass="79025">MSLYDMKENRLIQICHGVKETTTGDTKLIPVSKLHLLDVDYCGLKPEKIIEDFFKMLLLDDTDEQNVIPRIKAQLADKKRDTKMEFFLTVPAIWNHTQNLIMRNALARALSTQFKDPPIHLVLEPEAALFAFVKDNMDTIKDGDTILVVDAGGGTNDFVLHKVIQKSPLKVYEMCEPRGGLCGSHTINLRLLEWIKSQIVLPEETNNQLADDNTRREEIWKSIDPEITNELTDDIENKKILLKTYRDIVFDISGMEELFPTEIVTRSKGKKRFNLTVNESVVKNIYEPSVMDIIHHLKEITSLFKVNHVYFVGGFSNSTILQKEIQLFIKDVVWPSYPEAKIAYGCACYAAALKTSPVIRYQRRTIGIGVSRPWNNIDSSTKNAKRKIVGGVEYCGNVFQPIILNNDDVTDRIFSTTFNLTNNTQKLVLVDFWVAKNEFYGYINPDSHELIGQLIITLPNNSLRNDQLTLEIQRNIDISVKAKIGTSLIETTLKAKPLNNILLVYHIILVIDSSGSMDASTNKITRLETVFEACKKFISLRKSDENLKNHINYVSLIKFNSVARTVFNGILLEELAIGDYLQFQPFGGTDFSEAIRKVKTVIREFDNQPRKTGHSSKAIPIVIFLSDGEDTIKEPIKKISKMYNLYPHFSFHTIFIGEESNSNKLQDMARAGGGEFIGVSDNLETLTSALDTAFLLV</sequence>
<dbReference type="SMART" id="SM00327">
    <property type="entry name" value="VWA"/>
    <property type="match status" value="1"/>
</dbReference>
<dbReference type="PANTHER" id="PTHR14187">
    <property type="entry name" value="ALPHA KINASE/ELONGATION FACTOR 2 KINASE"/>
    <property type="match status" value="1"/>
</dbReference>
<protein>
    <recommendedName>
        <fullName evidence="1">VWFA domain-containing protein</fullName>
    </recommendedName>
</protein>
<evidence type="ECO:0000313" key="2">
    <source>
        <dbReference type="EMBL" id="NDV29778.1"/>
    </source>
</evidence>
<feature type="domain" description="VWFA" evidence="1">
    <location>
        <begin position="506"/>
        <end position="693"/>
    </location>
</feature>
<dbReference type="Pfam" id="PF13519">
    <property type="entry name" value="VWA_2"/>
    <property type="match status" value="1"/>
</dbReference>
<evidence type="ECO:0000259" key="1">
    <source>
        <dbReference type="PROSITE" id="PS50234"/>
    </source>
</evidence>
<dbReference type="EMBL" id="GIBP01000809">
    <property type="protein sequence ID" value="NDV29778.1"/>
    <property type="molecule type" value="Transcribed_RNA"/>
</dbReference>
<name>A0A6B2KYV9_9EUKA</name>
<dbReference type="PROSITE" id="PS50234">
    <property type="entry name" value="VWFA"/>
    <property type="match status" value="1"/>
</dbReference>
<proteinExistence type="predicted"/>
<dbReference type="AlphaFoldDB" id="A0A6B2KYV9"/>
<dbReference type="SUPFAM" id="SSF53300">
    <property type="entry name" value="vWA-like"/>
    <property type="match status" value="1"/>
</dbReference>
<dbReference type="Gene3D" id="3.30.420.40">
    <property type="match status" value="2"/>
</dbReference>
<reference evidence="2" key="1">
    <citation type="journal article" date="2020" name="J. Eukaryot. Microbiol.">
        <title>De novo Sequencing, Assembly and Annotation of the Transcriptome for the Free-Living Testate Amoeba Arcella intermedia.</title>
        <authorList>
            <person name="Ribeiro G.M."/>
            <person name="Porfirio-Sousa A.L."/>
            <person name="Maurer-Alcala X.X."/>
            <person name="Katz L.A."/>
            <person name="Lahr D.J.G."/>
        </authorList>
    </citation>
    <scope>NUCLEOTIDE SEQUENCE</scope>
</reference>
<dbReference type="Gene3D" id="3.90.640.10">
    <property type="entry name" value="Actin, Chain A, domain 4"/>
    <property type="match status" value="1"/>
</dbReference>
<organism evidence="2">
    <name type="scientific">Arcella intermedia</name>
    <dbReference type="NCBI Taxonomy" id="1963864"/>
    <lineage>
        <taxon>Eukaryota</taxon>
        <taxon>Amoebozoa</taxon>
        <taxon>Tubulinea</taxon>
        <taxon>Elardia</taxon>
        <taxon>Arcellinida</taxon>
        <taxon>Sphaerothecina</taxon>
        <taxon>Arcellidae</taxon>
        <taxon>Arcella</taxon>
    </lineage>
</organism>
<dbReference type="Gene3D" id="3.40.50.410">
    <property type="entry name" value="von Willebrand factor, type A domain"/>
    <property type="match status" value="1"/>
</dbReference>
<dbReference type="CDD" id="cd10170">
    <property type="entry name" value="ASKHA_NBD_HSP70"/>
    <property type="match status" value="1"/>
</dbReference>
<dbReference type="CDD" id="cd00198">
    <property type="entry name" value="vWFA"/>
    <property type="match status" value="1"/>
</dbReference>
<dbReference type="PANTHER" id="PTHR14187:SF5">
    <property type="entry name" value="HEAT SHOCK 70 KDA PROTEIN 12A"/>
    <property type="match status" value="1"/>
</dbReference>
<dbReference type="SUPFAM" id="SSF53067">
    <property type="entry name" value="Actin-like ATPase domain"/>
    <property type="match status" value="1"/>
</dbReference>
<dbReference type="InterPro" id="IPR036465">
    <property type="entry name" value="vWFA_dom_sf"/>
</dbReference>
<accession>A0A6B2KYV9</accession>